<proteinExistence type="predicted"/>
<organism evidence="2 3">
    <name type="scientific">Alistipes finegoldii (strain DSM 17242 / JCM 16770 / CCUG 46020 / CIP 107999 / KCTC 15236 / AHN 2437)</name>
    <dbReference type="NCBI Taxonomy" id="679935"/>
    <lineage>
        <taxon>Bacteria</taxon>
        <taxon>Pseudomonadati</taxon>
        <taxon>Bacteroidota</taxon>
        <taxon>Bacteroidia</taxon>
        <taxon>Bacteroidales</taxon>
        <taxon>Rikenellaceae</taxon>
        <taxon>Alistipes</taxon>
    </lineage>
</organism>
<evidence type="ECO:0000313" key="3">
    <source>
        <dbReference type="Proteomes" id="UP000006052"/>
    </source>
</evidence>
<dbReference type="InterPro" id="IPR041657">
    <property type="entry name" value="HTH_17"/>
</dbReference>
<dbReference type="SUPFAM" id="SSF46955">
    <property type="entry name" value="Putative DNA-binding domain"/>
    <property type="match status" value="1"/>
</dbReference>
<dbReference type="Proteomes" id="UP000006052">
    <property type="component" value="Chromosome"/>
</dbReference>
<evidence type="ECO:0000313" key="2">
    <source>
        <dbReference type="EMBL" id="AFL77404.1"/>
    </source>
</evidence>
<protein>
    <recommendedName>
        <fullName evidence="1">Helix-turn-helix domain-containing protein</fullName>
    </recommendedName>
</protein>
<evidence type="ECO:0000259" key="1">
    <source>
        <dbReference type="Pfam" id="PF12728"/>
    </source>
</evidence>
<dbReference type="KEGG" id="afd:Alfi_1049"/>
<gene>
    <name evidence="2" type="ordered locus">Alfi_1049</name>
</gene>
<name>I3YK86_ALIFI</name>
<dbReference type="InterPro" id="IPR009061">
    <property type="entry name" value="DNA-bd_dom_put_sf"/>
</dbReference>
<sequence>MIVTAMDRMEEILEIVREIREDVSFMKHHRNMLCGMPILEVDEVCDLLKMSDRQLRRYRTSGQLVGFHFGRRLMFSTAEINRFIERVELEHKQKKSLRKAIHNL</sequence>
<accession>I3YK86</accession>
<feature type="domain" description="Helix-turn-helix" evidence="1">
    <location>
        <begin position="39"/>
        <end position="86"/>
    </location>
</feature>
<dbReference type="Pfam" id="PF12728">
    <property type="entry name" value="HTH_17"/>
    <property type="match status" value="1"/>
</dbReference>
<reference evidence="3" key="1">
    <citation type="journal article" date="2013" name="Stand. Genomic Sci.">
        <title>Complete genome sequence of the bile-resistant pigment-producing anaerobe Alistipes finegoldii type strain (AHN2437(T)).</title>
        <authorList>
            <person name="Mavromatis K."/>
            <person name="Stackebrandt E."/>
            <person name="Munk C."/>
            <person name="Lapidus A."/>
            <person name="Nolan M."/>
            <person name="Lucas S."/>
            <person name="Hammon N."/>
            <person name="Deshpande S."/>
            <person name="Cheng J.F."/>
            <person name="Tapia R."/>
            <person name="Goodwin L.A."/>
            <person name="Pitluck S."/>
            <person name="Liolios K."/>
            <person name="Pagani I."/>
            <person name="Ivanova N."/>
            <person name="Mikhailova N."/>
            <person name="Huntemann M."/>
            <person name="Pati A."/>
            <person name="Chen A."/>
            <person name="Palaniappan K."/>
            <person name="Land M."/>
            <person name="Hauser L."/>
            <person name="Rohde M."/>
            <person name="Gronow S."/>
            <person name="Goker M."/>
            <person name="Detter J.C."/>
            <person name="Bristow J."/>
            <person name="Eisen J.A."/>
            <person name="Markowitz V."/>
            <person name="Hugenholtz P."/>
            <person name="Kyrpides N.C."/>
            <person name="Klenk H.P."/>
            <person name="Woyke T."/>
        </authorList>
    </citation>
    <scope>NUCLEOTIDE SEQUENCE</scope>
    <source>
        <strain evidence="3">DSM 17242 / JCM 16770 / AHN 2437 / CCUG 46020 / CIP 107999</strain>
    </source>
</reference>
<dbReference type="EMBL" id="CP003274">
    <property type="protein sequence ID" value="AFL77404.1"/>
    <property type="molecule type" value="Genomic_DNA"/>
</dbReference>
<dbReference type="HOGENOM" id="CLU_177495_0_0_10"/>
<dbReference type="STRING" id="679935.Alfi_1049"/>
<dbReference type="PATRIC" id="fig|679935.3.peg.979"/>
<dbReference type="AlphaFoldDB" id="I3YK86"/>